<dbReference type="UniPathway" id="UPA00094"/>
<evidence type="ECO:0000256" key="1">
    <source>
        <dbReference type="ARBA" id="ARBA00004141"/>
    </source>
</evidence>
<dbReference type="GO" id="GO:0030148">
    <property type="term" value="P:sphingolipid biosynthetic process"/>
    <property type="evidence" value="ECO:0007669"/>
    <property type="project" value="TreeGrafter"/>
</dbReference>
<name>A0A7S2Z0B5_9CHLO</name>
<accession>A0A7S2Z0B5</accession>
<protein>
    <recommendedName>
        <fullName evidence="4 14">Very-long-chain (3R)-3-hydroxyacyl-CoA dehydratase</fullName>
        <ecNumber evidence="4 14">4.2.1.134</ecNumber>
    </recommendedName>
</protein>
<dbReference type="EMBL" id="HBHU01003744">
    <property type="protein sequence ID" value="CAE0015178.1"/>
    <property type="molecule type" value="Transcribed_RNA"/>
</dbReference>
<dbReference type="GO" id="GO:0030497">
    <property type="term" value="P:fatty acid elongation"/>
    <property type="evidence" value="ECO:0007669"/>
    <property type="project" value="TreeGrafter"/>
</dbReference>
<keyword evidence="14" id="KW-0256">Endoplasmic reticulum</keyword>
<keyword evidence="11 14" id="KW-0275">Fatty acid biosynthesis</keyword>
<comment type="function">
    <text evidence="14">Catalyzes the third of the four reactions of the long-chain fatty acids elongation cycle. This endoplasmic reticulum-bound enzymatic process, allows the addition of two carbons to the chain of long- and very long-chain fatty acids/VLCFAs per cycle. This enzyme catalyzes the dehydration of the 3-hydroxyacyl-CoA intermediate into trans-2,3-enoyl-CoA, within each cycle of fatty acid elongation. Thereby, it participates to the production of VLCFAs of different chain lengths that are involved in multiple biological processes as precursors of membrane lipids and lipid mediators.</text>
</comment>
<dbReference type="EC" id="4.2.1.134" evidence="4 14"/>
<proteinExistence type="inferred from homology"/>
<organism evidence="15">
    <name type="scientific">Chloropicon laureae</name>
    <dbReference type="NCBI Taxonomy" id="464258"/>
    <lineage>
        <taxon>Eukaryota</taxon>
        <taxon>Viridiplantae</taxon>
        <taxon>Chlorophyta</taxon>
        <taxon>Chloropicophyceae</taxon>
        <taxon>Chloropicales</taxon>
        <taxon>Chloropicaceae</taxon>
        <taxon>Chloropicon</taxon>
    </lineage>
</organism>
<comment type="subcellular location">
    <subcellularLocation>
        <location evidence="14">Endoplasmic reticulum membrane</location>
        <topology evidence="14">Multi-pass membrane protein</topology>
    </subcellularLocation>
    <subcellularLocation>
        <location evidence="1">Membrane</location>
        <topology evidence="1">Multi-pass membrane protein</topology>
    </subcellularLocation>
</comment>
<gene>
    <name evidence="15" type="ORF">CLAU1311_LOCUS2415</name>
</gene>
<comment type="pathway">
    <text evidence="2 14">Lipid metabolism; fatty acid biosynthesis.</text>
</comment>
<evidence type="ECO:0000256" key="10">
    <source>
        <dbReference type="ARBA" id="ARBA00023136"/>
    </source>
</evidence>
<keyword evidence="12 14" id="KW-0456">Lyase</keyword>
<evidence type="ECO:0000256" key="11">
    <source>
        <dbReference type="ARBA" id="ARBA00023160"/>
    </source>
</evidence>
<evidence type="ECO:0000256" key="6">
    <source>
        <dbReference type="ARBA" id="ARBA00022692"/>
    </source>
</evidence>
<evidence type="ECO:0000313" key="15">
    <source>
        <dbReference type="EMBL" id="CAE0015178.1"/>
    </source>
</evidence>
<dbReference type="PANTHER" id="PTHR11035:SF3">
    <property type="entry name" value="VERY-LONG-CHAIN (3R)-3-HYDROXYACYL-COA DEHYDRATASE"/>
    <property type="match status" value="1"/>
</dbReference>
<evidence type="ECO:0000256" key="4">
    <source>
        <dbReference type="ARBA" id="ARBA00013122"/>
    </source>
</evidence>
<dbReference type="GO" id="GO:0102158">
    <property type="term" value="F:very-long-chain (3R)-3-hydroxyacyl-CoA dehydratase activity"/>
    <property type="evidence" value="ECO:0007669"/>
    <property type="project" value="UniProtKB-EC"/>
</dbReference>
<evidence type="ECO:0000256" key="14">
    <source>
        <dbReference type="RuleBase" id="RU363109"/>
    </source>
</evidence>
<keyword evidence="7 14" id="KW-0276">Fatty acid metabolism</keyword>
<dbReference type="PANTHER" id="PTHR11035">
    <property type="entry name" value="VERY-LONG-CHAIN (3R)-3-HYDROXYACYL-COA DEHYDRATASE"/>
    <property type="match status" value="1"/>
</dbReference>
<dbReference type="GO" id="GO:0042761">
    <property type="term" value="P:very long-chain fatty acid biosynthetic process"/>
    <property type="evidence" value="ECO:0007669"/>
    <property type="project" value="TreeGrafter"/>
</dbReference>
<evidence type="ECO:0000256" key="8">
    <source>
        <dbReference type="ARBA" id="ARBA00022989"/>
    </source>
</evidence>
<evidence type="ECO:0000256" key="2">
    <source>
        <dbReference type="ARBA" id="ARBA00005194"/>
    </source>
</evidence>
<evidence type="ECO:0000256" key="7">
    <source>
        <dbReference type="ARBA" id="ARBA00022832"/>
    </source>
</evidence>
<evidence type="ECO:0000256" key="12">
    <source>
        <dbReference type="ARBA" id="ARBA00023239"/>
    </source>
</evidence>
<keyword evidence="8 14" id="KW-1133">Transmembrane helix</keyword>
<dbReference type="InterPro" id="IPR007482">
    <property type="entry name" value="Tyr_Pase-like_PTPLA"/>
</dbReference>
<keyword evidence="10 14" id="KW-0472">Membrane</keyword>
<keyword evidence="5 14" id="KW-0444">Lipid biosynthesis</keyword>
<feature type="transmembrane region" description="Helical" evidence="14">
    <location>
        <begin position="682"/>
        <end position="703"/>
    </location>
</feature>
<evidence type="ECO:0000256" key="5">
    <source>
        <dbReference type="ARBA" id="ARBA00022516"/>
    </source>
</evidence>
<feature type="transmembrane region" description="Helical" evidence="14">
    <location>
        <begin position="508"/>
        <end position="528"/>
    </location>
</feature>
<feature type="transmembrane region" description="Helical" evidence="14">
    <location>
        <begin position="612"/>
        <end position="633"/>
    </location>
</feature>
<feature type="transmembrane region" description="Helical" evidence="14">
    <location>
        <begin position="584"/>
        <end position="606"/>
    </location>
</feature>
<dbReference type="GO" id="GO:0005789">
    <property type="term" value="C:endoplasmic reticulum membrane"/>
    <property type="evidence" value="ECO:0007669"/>
    <property type="project" value="UniProtKB-SubCell"/>
</dbReference>
<evidence type="ECO:0000256" key="13">
    <source>
        <dbReference type="ARBA" id="ARBA00036671"/>
    </source>
</evidence>
<evidence type="ECO:0000256" key="9">
    <source>
        <dbReference type="ARBA" id="ARBA00023098"/>
    </source>
</evidence>
<dbReference type="AlphaFoldDB" id="A0A7S2Z0B5"/>
<comment type="catalytic activity">
    <reaction evidence="13 14">
        <text>a very-long-chain (3R)-3-hydroxyacyl-CoA = a very-long-chain (2E)-enoyl-CoA + H2O</text>
        <dbReference type="Rhea" id="RHEA:45812"/>
        <dbReference type="ChEBI" id="CHEBI:15377"/>
        <dbReference type="ChEBI" id="CHEBI:83728"/>
        <dbReference type="ChEBI" id="CHEBI:85440"/>
        <dbReference type="EC" id="4.2.1.134"/>
    </reaction>
</comment>
<keyword evidence="6 14" id="KW-0812">Transmembrane</keyword>
<comment type="similarity">
    <text evidence="3 14">Belongs to the very long-chain fatty acids dehydratase HACD family.</text>
</comment>
<feature type="transmembrane region" description="Helical" evidence="14">
    <location>
        <begin position="645"/>
        <end position="670"/>
    </location>
</feature>
<evidence type="ECO:0000256" key="3">
    <source>
        <dbReference type="ARBA" id="ARBA00007811"/>
    </source>
</evidence>
<sequence length="723" mass="79942">MAKGKRVERPPEGVEFPLAEDGRRSTMGFNAGAFEASVAKVDAALAAEIRSVAPKWRKKYARYVVENVKVSSASTKNALTIAKAGLDYLHDHMVFVRNERSMPLRVAMNEFKQDTFATGVVKGRGNFGAGVNGFEVPYKGKVLSGDALLVQIDKWVHEGVIEVSCGHAMNEMVRNEGWLDLRDTYFVMLGASSAMGPFEFLMNHGANVVAVDIDRPHIWNKLIGIAEKSPGTLTFPLKQAAGGAKGAQLAEIAGCNLLTQTPEIRNWLLTVHKGKPLGIGSYAYLDGALFVKLSMSMDAIAKDVIASRKNVSLAYLCTPTDCHIGTSAANAVANKTYRRSPAWQSFLTVLVSMIPGMKPLKRNAYKHVSDDSGNTYHIVDAIVHEQGPNYILAKRLQHWRAIVSRCEHGCIVSSNIAPSTRTLSVVHNITFKMAYGGMGKFRPMEVFDQETSSAVMAGLLVYDLKCENSASYPQTELGNPLCLFSENSFHGGAWRCGYKFSSIGTSSILVYLLCDMLVPLYLFLYNVVQLAGWAYVMYLAFDKNPAPALAQSPWPYVHKELRLFQNLAGMEVVHSMLKMTSTPWTTVLIQVLSRVLLVEGIVMVPAAQGSPWIWGLVAAWGITEVVRYSFYALKILGKEMKLITWLRYSLFLVLYPFGVTSELAVIRPVVYGVPESWHVLPYGALGTLCLYWFVYVPFFPMLFGHMLAQRKKILGGGQKVKKE</sequence>
<dbReference type="Pfam" id="PF04387">
    <property type="entry name" value="PTPLA"/>
    <property type="match status" value="1"/>
</dbReference>
<reference evidence="15" key="1">
    <citation type="submission" date="2021-01" db="EMBL/GenBank/DDBJ databases">
        <authorList>
            <person name="Corre E."/>
            <person name="Pelletier E."/>
            <person name="Niang G."/>
            <person name="Scheremetjew M."/>
            <person name="Finn R."/>
            <person name="Kale V."/>
            <person name="Holt S."/>
            <person name="Cochrane G."/>
            <person name="Meng A."/>
            <person name="Brown T."/>
            <person name="Cohen L."/>
        </authorList>
    </citation>
    <scope>NUCLEOTIDE SEQUENCE</scope>
    <source>
        <strain evidence="15">RCC856</strain>
    </source>
</reference>
<keyword evidence="9 14" id="KW-0443">Lipid metabolism</keyword>